<dbReference type="GO" id="GO:0051301">
    <property type="term" value="P:cell division"/>
    <property type="evidence" value="ECO:0007669"/>
    <property type="project" value="UniProtKB-KW"/>
</dbReference>
<gene>
    <name evidence="3" type="ORF">PPG34_13275</name>
</gene>
<keyword evidence="4" id="KW-1185">Reference proteome</keyword>
<protein>
    <submittedName>
        <fullName evidence="3">Cell division protein ZapB</fullName>
    </submittedName>
</protein>
<dbReference type="Proteomes" id="UP001250932">
    <property type="component" value="Unassembled WGS sequence"/>
</dbReference>
<name>A0ABU3KA55_9BACT</name>
<dbReference type="EMBL" id="JAQOUE010000001">
    <property type="protein sequence ID" value="MDT7043325.1"/>
    <property type="molecule type" value="Genomic_DNA"/>
</dbReference>
<evidence type="ECO:0000313" key="4">
    <source>
        <dbReference type="Proteomes" id="UP001250932"/>
    </source>
</evidence>
<comment type="caution">
    <text evidence="3">The sequence shown here is derived from an EMBL/GenBank/DDBJ whole genome shotgun (WGS) entry which is preliminary data.</text>
</comment>
<feature type="coiled-coil region" evidence="2">
    <location>
        <begin position="6"/>
        <end position="54"/>
    </location>
</feature>
<sequence length="88" mass="10454">MSLEKLEALEVRVQRLVDMVQHLKQANGLLQEELGRAQERLVQQEAHSQDWEEERTHIRAKIEKVLDNLQFLETPDHELQGVTHDERY</sequence>
<evidence type="ECO:0000256" key="1">
    <source>
        <dbReference type="ARBA" id="ARBA00023054"/>
    </source>
</evidence>
<keyword evidence="1 2" id="KW-0175">Coiled coil</keyword>
<organism evidence="3 4">
    <name type="scientific">Candidatus Nitronereus thalassa</name>
    <dbReference type="NCBI Taxonomy" id="3020898"/>
    <lineage>
        <taxon>Bacteria</taxon>
        <taxon>Pseudomonadati</taxon>
        <taxon>Nitrospirota</taxon>
        <taxon>Nitrospiria</taxon>
        <taxon>Nitrospirales</taxon>
        <taxon>Nitrospiraceae</taxon>
        <taxon>Candidatus Nitronereus</taxon>
    </lineage>
</organism>
<evidence type="ECO:0000313" key="3">
    <source>
        <dbReference type="EMBL" id="MDT7043325.1"/>
    </source>
</evidence>
<keyword evidence="3" id="KW-0131">Cell cycle</keyword>
<dbReference type="Gene3D" id="1.20.5.340">
    <property type="match status" value="1"/>
</dbReference>
<accession>A0ABU3KA55</accession>
<evidence type="ECO:0000256" key="2">
    <source>
        <dbReference type="SAM" id="Coils"/>
    </source>
</evidence>
<dbReference type="RefSeq" id="WP_313833893.1">
    <property type="nucleotide sequence ID" value="NZ_JAQOUE010000001.1"/>
</dbReference>
<keyword evidence="3" id="KW-0132">Cell division</keyword>
<dbReference type="InterPro" id="IPR009252">
    <property type="entry name" value="Cell_div_ZapB"/>
</dbReference>
<proteinExistence type="predicted"/>
<dbReference type="Pfam" id="PF06005">
    <property type="entry name" value="ZapB"/>
    <property type="match status" value="1"/>
</dbReference>
<reference evidence="3 4" key="1">
    <citation type="journal article" date="2023" name="ISME J.">
        <title>Cultivation and genomic characterization of novel and ubiquitous marine nitrite-oxidizing bacteria from the Nitrospirales.</title>
        <authorList>
            <person name="Mueller A.J."/>
            <person name="Daebeler A."/>
            <person name="Herbold C.W."/>
            <person name="Kirkegaard R.H."/>
            <person name="Daims H."/>
        </authorList>
    </citation>
    <scope>NUCLEOTIDE SEQUENCE [LARGE SCALE GENOMIC DNA]</scope>
    <source>
        <strain evidence="3 4">EB</strain>
    </source>
</reference>